<evidence type="ECO:0000313" key="3">
    <source>
        <dbReference type="Proteomes" id="UP000003179"/>
    </source>
</evidence>
<keyword evidence="3" id="KW-1185">Reference proteome</keyword>
<dbReference type="EMBL" id="ADZU01000026">
    <property type="protein sequence ID" value="EFS92328.1"/>
    <property type="molecule type" value="Genomic_DNA"/>
</dbReference>
<comment type="caution">
    <text evidence="2">The sequence shown here is derived from an EMBL/GenBank/DDBJ whole genome shotgun (WGS) entry which is preliminary data.</text>
</comment>
<protein>
    <submittedName>
        <fullName evidence="2">Uncharacterized protein</fullName>
    </submittedName>
</protein>
<organism evidence="2 3">
    <name type="scientific">Cutibacterium modestum HL044PA1</name>
    <dbReference type="NCBI Taxonomy" id="765109"/>
    <lineage>
        <taxon>Bacteria</taxon>
        <taxon>Bacillati</taxon>
        <taxon>Actinomycetota</taxon>
        <taxon>Actinomycetes</taxon>
        <taxon>Propionibacteriales</taxon>
        <taxon>Propionibacteriaceae</taxon>
        <taxon>Cutibacterium</taxon>
        <taxon>Cutibacterium modestum</taxon>
    </lineage>
</organism>
<feature type="region of interest" description="Disordered" evidence="1">
    <location>
        <begin position="53"/>
        <end position="76"/>
    </location>
</feature>
<accession>A0ABN0C580</accession>
<reference evidence="2" key="1">
    <citation type="submission" date="2010-08" db="EMBL/GenBank/DDBJ databases">
        <authorList>
            <person name="Weinstock G."/>
            <person name="Sodergren E."/>
            <person name="Clifton S."/>
            <person name="Fulton L."/>
            <person name="Fulton B."/>
            <person name="Courtney L."/>
            <person name="Fronick C."/>
            <person name="Harrison M."/>
            <person name="Strong C."/>
            <person name="Farmer C."/>
            <person name="Delahaunty K."/>
            <person name="Markovic C."/>
            <person name="Hall O."/>
            <person name="Minx P."/>
            <person name="Tomlinson C."/>
            <person name="Mitreva M."/>
            <person name="Hou S."/>
            <person name="Chen J."/>
            <person name="Wollam A."/>
            <person name="Pepin K.H."/>
            <person name="Johnson M."/>
            <person name="Bhonagiri V."/>
            <person name="Zhang X."/>
            <person name="Suruliraj S."/>
            <person name="Warren W."/>
            <person name="Chinwalla A."/>
            <person name="Mardis E.R."/>
            <person name="Wilson R.K."/>
        </authorList>
    </citation>
    <scope>NUCLEOTIDE SEQUENCE [LARGE SCALE GENOMIC DNA]</scope>
    <source>
        <strain evidence="2">HL044PA1</strain>
    </source>
</reference>
<gene>
    <name evidence="2" type="ORF">HMPREF9607_01473</name>
</gene>
<proteinExistence type="predicted"/>
<evidence type="ECO:0000313" key="2">
    <source>
        <dbReference type="EMBL" id="EFS92328.1"/>
    </source>
</evidence>
<sequence length="76" mass="8863">MVLLQRRRDRHEDQEDLEDPKEPVSAFASVFMVADSPRRWKCDDADPHRYRTLKQGVEHEGLTAMSSHETPSRRAS</sequence>
<name>A0ABN0C580_9ACTN</name>
<evidence type="ECO:0000256" key="1">
    <source>
        <dbReference type="SAM" id="MobiDB-lite"/>
    </source>
</evidence>
<dbReference type="Proteomes" id="UP000003179">
    <property type="component" value="Unassembled WGS sequence"/>
</dbReference>
<feature type="region of interest" description="Disordered" evidence="1">
    <location>
        <begin position="1"/>
        <end position="23"/>
    </location>
</feature>